<evidence type="ECO:0000313" key="2">
    <source>
        <dbReference type="EMBL" id="KDO25070.1"/>
    </source>
</evidence>
<accession>A0A067C7C6</accession>
<dbReference type="OrthoDB" id="3466836at2759"/>
<dbReference type="VEuPathDB" id="FungiDB:SPRG_09209"/>
<dbReference type="InterPro" id="IPR029058">
    <property type="entry name" value="AB_hydrolase_fold"/>
</dbReference>
<dbReference type="GeneID" id="24131395"/>
<reference evidence="2 3" key="1">
    <citation type="journal article" date="2013" name="PLoS Genet.">
        <title>Distinctive expansion of potential virulence genes in the genome of the oomycete fish pathogen Saprolegnia parasitica.</title>
        <authorList>
            <person name="Jiang R.H."/>
            <person name="de Bruijn I."/>
            <person name="Haas B.J."/>
            <person name="Belmonte R."/>
            <person name="Lobach L."/>
            <person name="Christie J."/>
            <person name="van den Ackerveken G."/>
            <person name="Bottin A."/>
            <person name="Bulone V."/>
            <person name="Diaz-Moreno S.M."/>
            <person name="Dumas B."/>
            <person name="Fan L."/>
            <person name="Gaulin E."/>
            <person name="Govers F."/>
            <person name="Grenville-Briggs L.J."/>
            <person name="Horner N.R."/>
            <person name="Levin J.Z."/>
            <person name="Mammella M."/>
            <person name="Meijer H.J."/>
            <person name="Morris P."/>
            <person name="Nusbaum C."/>
            <person name="Oome S."/>
            <person name="Phillips A.J."/>
            <person name="van Rooyen D."/>
            <person name="Rzeszutek E."/>
            <person name="Saraiva M."/>
            <person name="Secombes C.J."/>
            <person name="Seidl M.F."/>
            <person name="Snel B."/>
            <person name="Stassen J.H."/>
            <person name="Sykes S."/>
            <person name="Tripathy S."/>
            <person name="van den Berg H."/>
            <person name="Vega-Arreguin J.C."/>
            <person name="Wawra S."/>
            <person name="Young S.K."/>
            <person name="Zeng Q."/>
            <person name="Dieguez-Uribeondo J."/>
            <person name="Russ C."/>
            <person name="Tyler B.M."/>
            <person name="van West P."/>
        </authorList>
    </citation>
    <scope>NUCLEOTIDE SEQUENCE [LARGE SCALE GENOMIC DNA]</scope>
    <source>
        <strain evidence="2 3">CBS 223.65</strain>
    </source>
</reference>
<sequence length="328" mass="35412">MEEHGIALPSKPTAMLSVHTRRWESPDLAAADVDLAAPLSSVLVVFLNGLGLPQDSWFPVADAIPALLEQRALPVASQVLLMSYDRYGQGRSTDKDPADAAAPDPSHGHDALDVVADLNELLYVVAQLLALPGGQLPPLVFVANSIGCAVARLYAQVYPRRVHALLLADSIIANSHYGLIIPDPDKESIPDEMHVTPEMLRRARAALNARFHPDVGNAEGFSRKNLKELLPHANAPKLLATPIIGPYVTVLEHDPVVAPEIVELFTHPFWHAYNKGLVEITNAERRRGPTVVPGAGHFIHATHPSVVATETVDLVVKVLLATCPTSMQ</sequence>
<gene>
    <name evidence="2" type="ORF">SPRG_09209</name>
</gene>
<dbReference type="RefSeq" id="XP_012204144.1">
    <property type="nucleotide sequence ID" value="XM_012348754.1"/>
</dbReference>
<dbReference type="Gene3D" id="3.40.50.1820">
    <property type="entry name" value="alpha/beta hydrolase"/>
    <property type="match status" value="1"/>
</dbReference>
<dbReference type="SUPFAM" id="SSF53474">
    <property type="entry name" value="alpha/beta-Hydrolases"/>
    <property type="match status" value="1"/>
</dbReference>
<dbReference type="InterPro" id="IPR000073">
    <property type="entry name" value="AB_hydrolase_1"/>
</dbReference>
<protein>
    <recommendedName>
        <fullName evidence="1">AB hydrolase-1 domain-containing protein</fullName>
    </recommendedName>
</protein>
<dbReference type="KEGG" id="spar:SPRG_09209"/>
<dbReference type="Proteomes" id="UP000030745">
    <property type="component" value="Unassembled WGS sequence"/>
</dbReference>
<evidence type="ECO:0000259" key="1">
    <source>
        <dbReference type="Pfam" id="PF12697"/>
    </source>
</evidence>
<organism evidence="2 3">
    <name type="scientific">Saprolegnia parasitica (strain CBS 223.65)</name>
    <dbReference type="NCBI Taxonomy" id="695850"/>
    <lineage>
        <taxon>Eukaryota</taxon>
        <taxon>Sar</taxon>
        <taxon>Stramenopiles</taxon>
        <taxon>Oomycota</taxon>
        <taxon>Saprolegniomycetes</taxon>
        <taxon>Saprolegniales</taxon>
        <taxon>Saprolegniaceae</taxon>
        <taxon>Saprolegnia</taxon>
    </lineage>
</organism>
<dbReference type="Pfam" id="PF12697">
    <property type="entry name" value="Abhydrolase_6"/>
    <property type="match status" value="1"/>
</dbReference>
<evidence type="ECO:0000313" key="3">
    <source>
        <dbReference type="Proteomes" id="UP000030745"/>
    </source>
</evidence>
<dbReference type="EMBL" id="KK583235">
    <property type="protein sequence ID" value="KDO25070.1"/>
    <property type="molecule type" value="Genomic_DNA"/>
</dbReference>
<feature type="domain" description="AB hydrolase-1" evidence="1">
    <location>
        <begin position="44"/>
        <end position="308"/>
    </location>
</feature>
<keyword evidence="3" id="KW-1185">Reference proteome</keyword>
<dbReference type="OMA" id="HDWETFA"/>
<dbReference type="AlphaFoldDB" id="A0A067C7C6"/>
<proteinExistence type="predicted"/>
<dbReference type="STRING" id="695850.A0A067C7C6"/>
<name>A0A067C7C6_SAPPC</name>